<evidence type="ECO:0000313" key="1">
    <source>
        <dbReference type="EMBL" id="MBP0905123.1"/>
    </source>
</evidence>
<protein>
    <submittedName>
        <fullName evidence="1">Uncharacterized protein</fullName>
    </submittedName>
</protein>
<dbReference type="Proteomes" id="UP000670776">
    <property type="component" value="Unassembled WGS sequence"/>
</dbReference>
<accession>A0ABS4BX07</accession>
<sequence length="122" mass="14076">MKAHHINTPFLVTKEISNANGFLLPHVLYDKIKTVASYPVKEFYLQDIPNIGDFKFKMYKNAFVNDKLTIQAQLVKQDKDGYWVNITVTKAKSNTNHQERICSALFDFPLEKTYESANRTAC</sequence>
<evidence type="ECO:0000313" key="2">
    <source>
        <dbReference type="Proteomes" id="UP000670776"/>
    </source>
</evidence>
<dbReference type="RefSeq" id="WP_209656011.1">
    <property type="nucleotide sequence ID" value="NZ_JAGJCB010000017.1"/>
</dbReference>
<dbReference type="EMBL" id="JAGJCB010000017">
    <property type="protein sequence ID" value="MBP0905123.1"/>
    <property type="molecule type" value="Genomic_DNA"/>
</dbReference>
<gene>
    <name evidence="1" type="ORF">J8H85_14920</name>
</gene>
<name>A0ABS4BX07_9FLAO</name>
<proteinExistence type="predicted"/>
<reference evidence="1 2" key="1">
    <citation type="submission" date="2021-04" db="EMBL/GenBank/DDBJ databases">
        <title>Mariniflexile gromovii gen. nov., sp. nov., a gliding bacterium isolated from the sea urchin Strongylocentrotus intermedius.</title>
        <authorList>
            <person name="Ko S."/>
            <person name="Le V."/>
            <person name="Ahn C.-Y."/>
            <person name="Oh H.-M."/>
        </authorList>
    </citation>
    <scope>NUCLEOTIDE SEQUENCE [LARGE SCALE GENOMIC DNA]</scope>
    <source>
        <strain evidence="1 2">KCTC 12570</strain>
    </source>
</reference>
<comment type="caution">
    <text evidence="1">The sequence shown here is derived from an EMBL/GenBank/DDBJ whole genome shotgun (WGS) entry which is preliminary data.</text>
</comment>
<organism evidence="1 2">
    <name type="scientific">Mariniflexile gromovii</name>
    <dbReference type="NCBI Taxonomy" id="362523"/>
    <lineage>
        <taxon>Bacteria</taxon>
        <taxon>Pseudomonadati</taxon>
        <taxon>Bacteroidota</taxon>
        <taxon>Flavobacteriia</taxon>
        <taxon>Flavobacteriales</taxon>
        <taxon>Flavobacteriaceae</taxon>
        <taxon>Mariniflexile</taxon>
    </lineage>
</organism>
<keyword evidence="2" id="KW-1185">Reference proteome</keyword>